<keyword evidence="1" id="KW-1133">Transmembrane helix</keyword>
<dbReference type="RefSeq" id="WP_230499002.1">
    <property type="nucleotide sequence ID" value="NZ_CAKJTG010000044.1"/>
</dbReference>
<dbReference type="AlphaFoldDB" id="A0A9C7GE23"/>
<reference evidence="2" key="1">
    <citation type="submission" date="2021-10" db="EMBL/GenBank/DDBJ databases">
        <authorList>
            <person name="Criscuolo A."/>
        </authorList>
    </citation>
    <scope>NUCLEOTIDE SEQUENCE</scope>
    <source>
        <strain evidence="2">CIP111885</strain>
    </source>
</reference>
<protein>
    <submittedName>
        <fullName evidence="2">Uncharacterized protein</fullName>
    </submittedName>
</protein>
<gene>
    <name evidence="2" type="ORF">NEOCIP111885_04418</name>
</gene>
<evidence type="ECO:0000256" key="1">
    <source>
        <dbReference type="SAM" id="Phobius"/>
    </source>
</evidence>
<keyword evidence="1" id="KW-0472">Membrane</keyword>
<sequence>MIFKKRKVLFGVITVFTGIILFFYINNLLINTHKLTPVGEKLFDAKQIKNDVAFIFRDKYRIESSVTTFEIKKILHLVMSEKDKVRLLKAKQNENDKVLQFAITDKHIRSKDINENKEGKNIVTNQSIKFLLYFINREYDPSIKAVDLVYYPRMFNLDSNEIGTVIVIDEFKEEYQLLINEGCEGKELERKLEDKFVYYD</sequence>
<dbReference type="Proteomes" id="UP000789845">
    <property type="component" value="Unassembled WGS sequence"/>
</dbReference>
<dbReference type="EMBL" id="CAKJTG010000044">
    <property type="protein sequence ID" value="CAG9610643.1"/>
    <property type="molecule type" value="Genomic_DNA"/>
</dbReference>
<evidence type="ECO:0000313" key="2">
    <source>
        <dbReference type="EMBL" id="CAG9610643.1"/>
    </source>
</evidence>
<comment type="caution">
    <text evidence="2">The sequence shown here is derived from an EMBL/GenBank/DDBJ whole genome shotgun (WGS) entry which is preliminary data.</text>
</comment>
<keyword evidence="1" id="KW-0812">Transmembrane</keyword>
<organism evidence="2 3">
    <name type="scientific">Pseudoneobacillus rhizosphaerae</name>
    <dbReference type="NCBI Taxonomy" id="2880968"/>
    <lineage>
        <taxon>Bacteria</taxon>
        <taxon>Bacillati</taxon>
        <taxon>Bacillota</taxon>
        <taxon>Bacilli</taxon>
        <taxon>Bacillales</taxon>
        <taxon>Bacillaceae</taxon>
        <taxon>Pseudoneobacillus</taxon>
    </lineage>
</organism>
<accession>A0A9C7GE23</accession>
<keyword evidence="3" id="KW-1185">Reference proteome</keyword>
<proteinExistence type="predicted"/>
<feature type="transmembrane region" description="Helical" evidence="1">
    <location>
        <begin position="7"/>
        <end position="25"/>
    </location>
</feature>
<name>A0A9C7GE23_9BACI</name>
<evidence type="ECO:0000313" key="3">
    <source>
        <dbReference type="Proteomes" id="UP000789845"/>
    </source>
</evidence>